<dbReference type="OrthoDB" id="13601at2759"/>
<sequence>MAKPTIGFSSVVAEGGYALSGKNHLLYHFQQQHQLTQLTNTLSTACLTKNSYKEEKCQSQIDALYECCNAFYQERGDNARTPSCPKPDLLRLKMKQRAEAKDAK</sequence>
<reference evidence="2 3" key="1">
    <citation type="submission" date="2017-10" db="EMBL/GenBank/DDBJ databases">
        <title>Comparative genomics in systemic dimorphic fungi from Ajellomycetaceae.</title>
        <authorList>
            <person name="Munoz J.F."/>
            <person name="Mcewen J.G."/>
            <person name="Clay O.K."/>
            <person name="Cuomo C.A."/>
        </authorList>
    </citation>
    <scope>NUCLEOTIDE SEQUENCE [LARGE SCALE GENOMIC DNA]</scope>
    <source>
        <strain evidence="2 3">UAMH5409</strain>
    </source>
</reference>
<organism evidence="2 3">
    <name type="scientific">Helicocarpus griseus UAMH5409</name>
    <dbReference type="NCBI Taxonomy" id="1447875"/>
    <lineage>
        <taxon>Eukaryota</taxon>
        <taxon>Fungi</taxon>
        <taxon>Dikarya</taxon>
        <taxon>Ascomycota</taxon>
        <taxon>Pezizomycotina</taxon>
        <taxon>Eurotiomycetes</taxon>
        <taxon>Eurotiomycetidae</taxon>
        <taxon>Onygenales</taxon>
        <taxon>Ajellomycetaceae</taxon>
        <taxon>Helicocarpus</taxon>
    </lineage>
</organism>
<keyword evidence="3" id="KW-1185">Reference proteome</keyword>
<dbReference type="EMBL" id="PDNB01000410">
    <property type="protein sequence ID" value="PGG95097.1"/>
    <property type="molecule type" value="Genomic_DNA"/>
</dbReference>
<evidence type="ECO:0000313" key="3">
    <source>
        <dbReference type="Proteomes" id="UP000223968"/>
    </source>
</evidence>
<dbReference type="Proteomes" id="UP000223968">
    <property type="component" value="Unassembled WGS sequence"/>
</dbReference>
<dbReference type="InterPro" id="IPR009069">
    <property type="entry name" value="Cys_alpha_HP_mot_SF"/>
</dbReference>
<comment type="caution">
    <text evidence="2">The sequence shown here is derived from an EMBL/GenBank/DDBJ whole genome shotgun (WGS) entry which is preliminary data.</text>
</comment>
<name>A0A2B7WEY2_9EURO</name>
<accession>A0A2B7WEY2</accession>
<dbReference type="Gene3D" id="1.10.287.1130">
    <property type="entry name" value="CytochromE C oxidase copper chaperone"/>
    <property type="match status" value="1"/>
</dbReference>
<evidence type="ECO:0000313" key="2">
    <source>
        <dbReference type="EMBL" id="PGG95097.1"/>
    </source>
</evidence>
<dbReference type="Pfam" id="PF08991">
    <property type="entry name" value="CMC4"/>
    <property type="match status" value="1"/>
</dbReference>
<dbReference type="SUPFAM" id="SSF47072">
    <property type="entry name" value="Cysteine alpha-hairpin motif"/>
    <property type="match status" value="1"/>
</dbReference>
<proteinExistence type="predicted"/>
<dbReference type="InterPro" id="IPR027179">
    <property type="entry name" value="CMC4"/>
</dbReference>
<dbReference type="AlphaFoldDB" id="A0A2B7WEY2"/>
<evidence type="ECO:0000256" key="1">
    <source>
        <dbReference type="ARBA" id="ARBA00019406"/>
    </source>
</evidence>
<gene>
    <name evidence="2" type="ORF">AJ79_10264</name>
</gene>
<protein>
    <recommendedName>
        <fullName evidence="1">Cx9C motif-containing protein 4, mitochondrial</fullName>
    </recommendedName>
</protein>
<dbReference type="STRING" id="1447875.A0A2B7WEY2"/>